<feature type="compositionally biased region" description="Basic and acidic residues" evidence="5">
    <location>
        <begin position="138"/>
        <end position="147"/>
    </location>
</feature>
<evidence type="ECO:0000313" key="8">
    <source>
        <dbReference type="EMBL" id="OHS97003.1"/>
    </source>
</evidence>
<dbReference type="SMART" id="SM00649">
    <property type="entry name" value="RL11"/>
    <property type="match status" value="1"/>
</dbReference>
<dbReference type="FunFam" id="1.10.10.250:FF:000002">
    <property type="entry name" value="60S ribosomal protein L12"/>
    <property type="match status" value="1"/>
</dbReference>
<dbReference type="GO" id="GO:0006412">
    <property type="term" value="P:translation"/>
    <property type="evidence" value="ECO:0007669"/>
    <property type="project" value="InterPro"/>
</dbReference>
<dbReference type="GO" id="GO:0070180">
    <property type="term" value="F:large ribosomal subunit rRNA binding"/>
    <property type="evidence" value="ECO:0007669"/>
    <property type="project" value="TreeGrafter"/>
</dbReference>
<evidence type="ECO:0000259" key="7">
    <source>
        <dbReference type="Pfam" id="PF03946"/>
    </source>
</evidence>
<evidence type="ECO:0000313" key="9">
    <source>
        <dbReference type="EMBL" id="OHT14164.1"/>
    </source>
</evidence>
<feature type="domain" description="Large ribosomal subunit protein uL11 N-terminal" evidence="7">
    <location>
        <begin position="7"/>
        <end position="63"/>
    </location>
</feature>
<keyword evidence="3 4" id="KW-0687">Ribonucleoprotein</keyword>
<dbReference type="VEuPathDB" id="TrichDB:TRFO_03227"/>
<dbReference type="PANTHER" id="PTHR11661:SF2">
    <property type="entry name" value="LARGE RIBOSOMAL SUBUNIT PROTEIN UL11"/>
    <property type="match status" value="1"/>
</dbReference>
<dbReference type="VEuPathDB" id="TrichDB:TRFO_13475"/>
<dbReference type="GO" id="GO:0022625">
    <property type="term" value="C:cytosolic large ribosomal subunit"/>
    <property type="evidence" value="ECO:0007669"/>
    <property type="project" value="TreeGrafter"/>
</dbReference>
<organism evidence="10 11">
    <name type="scientific">Tritrichomonas foetus</name>
    <dbReference type="NCBI Taxonomy" id="1144522"/>
    <lineage>
        <taxon>Eukaryota</taxon>
        <taxon>Metamonada</taxon>
        <taxon>Parabasalia</taxon>
        <taxon>Tritrichomonadida</taxon>
        <taxon>Tritrichomonadidae</taxon>
        <taxon>Tritrichomonas</taxon>
    </lineage>
</organism>
<dbReference type="GeneID" id="94825866"/>
<dbReference type="EMBL" id="MLAK01001144">
    <property type="protein sequence ID" value="OHS97003.1"/>
    <property type="molecule type" value="Genomic_DNA"/>
</dbReference>
<dbReference type="GO" id="GO:0003735">
    <property type="term" value="F:structural constituent of ribosome"/>
    <property type="evidence" value="ECO:0007669"/>
    <property type="project" value="InterPro"/>
</dbReference>
<evidence type="ECO:0000313" key="10">
    <source>
        <dbReference type="EMBL" id="OHT16143.1"/>
    </source>
</evidence>
<accession>A0A1J4KY29</accession>
<dbReference type="Proteomes" id="UP000179807">
    <property type="component" value="Unassembled WGS sequence"/>
</dbReference>
<evidence type="ECO:0000256" key="1">
    <source>
        <dbReference type="ARBA" id="ARBA00010537"/>
    </source>
</evidence>
<dbReference type="PANTHER" id="PTHR11661">
    <property type="entry name" value="60S RIBOSOMAL PROTEIN L12"/>
    <property type="match status" value="1"/>
</dbReference>
<dbReference type="Gene3D" id="3.30.1550.10">
    <property type="entry name" value="Ribosomal protein L11/L12, N-terminal domain"/>
    <property type="match status" value="1"/>
</dbReference>
<name>A0A1J4KY29_9EUKA</name>
<comment type="similarity">
    <text evidence="1 4">Belongs to the universal ribosomal protein uL11 family.</text>
</comment>
<dbReference type="OrthoDB" id="1478556at2759"/>
<comment type="caution">
    <text evidence="10">The sequence shown here is derived from an EMBL/GenBank/DDBJ whole genome shotgun (WGS) entry which is preliminary data.</text>
</comment>
<dbReference type="CDD" id="cd00349">
    <property type="entry name" value="Ribosomal_L11"/>
    <property type="match status" value="1"/>
</dbReference>
<dbReference type="Pfam" id="PF00298">
    <property type="entry name" value="Ribosomal_L11"/>
    <property type="match status" value="1"/>
</dbReference>
<gene>
    <name evidence="9" type="ORF">TRFO_03227</name>
    <name evidence="10" type="ORF">TRFO_13475</name>
    <name evidence="8" type="ORF">TRFO_36864</name>
</gene>
<dbReference type="VEuPathDB" id="TrichDB:TRFO_36864"/>
<reference evidence="10" key="1">
    <citation type="submission" date="2016-10" db="EMBL/GenBank/DDBJ databases">
        <authorList>
            <person name="de Groot N.N."/>
        </authorList>
    </citation>
    <scope>NUCLEOTIDE SEQUENCE [LARGE SCALE GENOMIC DNA]</scope>
    <source>
        <strain evidence="10">K</strain>
    </source>
</reference>
<dbReference type="EMBL" id="MLAK01000145">
    <property type="protein sequence ID" value="OHT16143.1"/>
    <property type="molecule type" value="Genomic_DNA"/>
</dbReference>
<sequence length="159" mass="17263">MSQEVIIRARVWGGESGVTAKLAPRLGPLGVNSGQVGQQVAKATEEYKGYRCTVQITIVDRQATISIVPSTSTLLIHALQEPHRDRKKTKNVKHSGNLTLDTIIDIARQMRHKSMSKTLAGTVKEVLGTAQAMGARVEGQDPKDVQKKITGGELQIPNE</sequence>
<evidence type="ECO:0000313" key="11">
    <source>
        <dbReference type="Proteomes" id="UP000179807"/>
    </source>
</evidence>
<dbReference type="HAMAP" id="MF_00736">
    <property type="entry name" value="Ribosomal_uL11"/>
    <property type="match status" value="1"/>
</dbReference>
<proteinExistence type="inferred from homology"/>
<dbReference type="InterPro" id="IPR000911">
    <property type="entry name" value="Ribosomal_uL11"/>
</dbReference>
<dbReference type="Gene3D" id="1.10.10.250">
    <property type="entry name" value="Ribosomal protein L11, C-terminal domain"/>
    <property type="match status" value="1"/>
</dbReference>
<dbReference type="InterPro" id="IPR020783">
    <property type="entry name" value="Ribosomal_uL11_C"/>
</dbReference>
<feature type="region of interest" description="Disordered" evidence="5">
    <location>
        <begin position="134"/>
        <end position="159"/>
    </location>
</feature>
<evidence type="ECO:0000259" key="6">
    <source>
        <dbReference type="Pfam" id="PF00298"/>
    </source>
</evidence>
<feature type="domain" description="Large ribosomal subunit protein uL11 C-terminal" evidence="6">
    <location>
        <begin position="68"/>
        <end position="137"/>
    </location>
</feature>
<dbReference type="SUPFAM" id="SSF54747">
    <property type="entry name" value="Ribosomal L11/L12e N-terminal domain"/>
    <property type="match status" value="1"/>
</dbReference>
<evidence type="ECO:0000256" key="2">
    <source>
        <dbReference type="ARBA" id="ARBA00022980"/>
    </source>
</evidence>
<dbReference type="RefSeq" id="XP_068367300.1">
    <property type="nucleotide sequence ID" value="XM_068491162.1"/>
</dbReference>
<dbReference type="InterPro" id="IPR036769">
    <property type="entry name" value="Ribosomal_uL11_C_sf"/>
</dbReference>
<evidence type="ECO:0000256" key="4">
    <source>
        <dbReference type="RuleBase" id="RU003978"/>
    </source>
</evidence>
<reference evidence="11" key="2">
    <citation type="submission" date="2016-10" db="EMBL/GenBank/DDBJ databases">
        <authorList>
            <person name="Benchimol M."/>
            <person name="Almeida L.G."/>
            <person name="Vasconcelos A.T."/>
            <person name="Perreira-Neves A."/>
            <person name="Rosa I.A."/>
            <person name="Tasca T."/>
            <person name="Bogo M.R."/>
            <person name="de Souza W."/>
        </authorList>
    </citation>
    <scope>NUCLEOTIDE SEQUENCE [LARGE SCALE GENOMIC DNA]</scope>
    <source>
        <strain evidence="11">K</strain>
    </source>
</reference>
<evidence type="ECO:0000256" key="5">
    <source>
        <dbReference type="SAM" id="MobiDB-lite"/>
    </source>
</evidence>
<dbReference type="Pfam" id="PF03946">
    <property type="entry name" value="Ribosomal_L11_N"/>
    <property type="match status" value="1"/>
</dbReference>
<keyword evidence="2 4" id="KW-0689">Ribosomal protein</keyword>
<dbReference type="AlphaFoldDB" id="A0A1J4KY29"/>
<dbReference type="InterPro" id="IPR036796">
    <property type="entry name" value="Ribosomal_uL11_N_sf"/>
</dbReference>
<evidence type="ECO:0000256" key="3">
    <source>
        <dbReference type="ARBA" id="ARBA00023274"/>
    </source>
</evidence>
<dbReference type="SUPFAM" id="SSF46906">
    <property type="entry name" value="Ribosomal protein L11, C-terminal domain"/>
    <property type="match status" value="1"/>
</dbReference>
<keyword evidence="11" id="KW-1185">Reference proteome</keyword>
<dbReference type="EMBL" id="MLAK01000421">
    <property type="protein sequence ID" value="OHT14164.1"/>
    <property type="molecule type" value="Genomic_DNA"/>
</dbReference>
<protein>
    <submittedName>
        <fullName evidence="10">60S ribosomal protein L12</fullName>
    </submittedName>
</protein>
<dbReference type="InterPro" id="IPR020784">
    <property type="entry name" value="Ribosomal_uL11_N"/>
</dbReference>